<accession>A0A0U5D070</accession>
<dbReference type="KEGG" id="hhb:Hhub_3219"/>
<proteinExistence type="predicted"/>
<gene>
    <name evidence="2" type="ORF">HHUB_3219</name>
</gene>
<dbReference type="OrthoDB" id="114121at2157"/>
<dbReference type="EMBL" id="LN831302">
    <property type="protein sequence ID" value="CQH60479.1"/>
    <property type="molecule type" value="Genomic_DNA"/>
</dbReference>
<dbReference type="STRING" id="1407499.HHUB_3219"/>
<dbReference type="PANTHER" id="PTHR40112:SF1">
    <property type="entry name" value="H2HPP ISOMERASE"/>
    <property type="match status" value="1"/>
</dbReference>
<sequence length="112" mass="12100">METGSLATHDPVEAVDGVYLAELAVSENMSVQHFEIEPGADVPEHDHHHEQAGFVYEGELTFLVDGEEFTVGAGDGYTIPGGEPHAALNEGDEVARGVDIFSPPRENPDWQD</sequence>
<dbReference type="PANTHER" id="PTHR40112">
    <property type="entry name" value="H2HPP ISOMERASE"/>
    <property type="match status" value="1"/>
</dbReference>
<name>A0A0U5D070_9EURY</name>
<feature type="domain" description="Cupin type-2" evidence="1">
    <location>
        <begin position="33"/>
        <end position="101"/>
    </location>
</feature>
<evidence type="ECO:0000259" key="1">
    <source>
        <dbReference type="Pfam" id="PF07883"/>
    </source>
</evidence>
<dbReference type="Pfam" id="PF07883">
    <property type="entry name" value="Cupin_2"/>
    <property type="match status" value="1"/>
</dbReference>
<reference evidence="3" key="1">
    <citation type="journal article" date="2016" name="Environ. Microbiol.">
        <title>The complete genome of a viable archaeum isolated from 123-million-year-old rock salt.</title>
        <authorList>
            <person name="Jaakkola S.T."/>
            <person name="Pfeiffer F."/>
            <person name="Ravantti J.J."/>
            <person name="Guo Q."/>
            <person name="Liu Y."/>
            <person name="Chen X."/>
            <person name="Ma H."/>
            <person name="Yang C."/>
            <person name="Oksanen H.M."/>
            <person name="Bamford D.H."/>
        </authorList>
    </citation>
    <scope>NUCLEOTIDE SEQUENCE</scope>
    <source>
        <strain evidence="3">JI20-1</strain>
    </source>
</reference>
<evidence type="ECO:0000313" key="2">
    <source>
        <dbReference type="EMBL" id="CQH60479.1"/>
    </source>
</evidence>
<dbReference type="InterPro" id="IPR013096">
    <property type="entry name" value="Cupin_2"/>
</dbReference>
<dbReference type="AlphaFoldDB" id="A0A0U5D070"/>
<dbReference type="InterPro" id="IPR014710">
    <property type="entry name" value="RmlC-like_jellyroll"/>
</dbReference>
<dbReference type="GeneID" id="26659833"/>
<keyword evidence="3" id="KW-1185">Reference proteome</keyword>
<dbReference type="SUPFAM" id="SSF51182">
    <property type="entry name" value="RmlC-like cupins"/>
    <property type="match status" value="1"/>
</dbReference>
<dbReference type="Proteomes" id="UP000066737">
    <property type="component" value="Chromosome I"/>
</dbReference>
<dbReference type="InterPro" id="IPR011051">
    <property type="entry name" value="RmlC_Cupin_sf"/>
</dbReference>
<dbReference type="Gene3D" id="2.60.120.10">
    <property type="entry name" value="Jelly Rolls"/>
    <property type="match status" value="1"/>
</dbReference>
<organism evidence="2 3">
    <name type="scientific">Halobacterium hubeiense</name>
    <dbReference type="NCBI Taxonomy" id="1407499"/>
    <lineage>
        <taxon>Archaea</taxon>
        <taxon>Methanobacteriati</taxon>
        <taxon>Methanobacteriota</taxon>
        <taxon>Stenosarchaea group</taxon>
        <taxon>Halobacteria</taxon>
        <taxon>Halobacteriales</taxon>
        <taxon>Halobacteriaceae</taxon>
        <taxon>Halobacterium</taxon>
    </lineage>
</organism>
<evidence type="ECO:0000313" key="3">
    <source>
        <dbReference type="Proteomes" id="UP000066737"/>
    </source>
</evidence>
<dbReference type="InterPro" id="IPR052535">
    <property type="entry name" value="Bacilysin_H2HPP_isomerase"/>
</dbReference>
<dbReference type="CDD" id="cd02238">
    <property type="entry name" value="cupin_KdgF"/>
    <property type="match status" value="1"/>
</dbReference>
<dbReference type="RefSeq" id="WP_059057582.1">
    <property type="nucleotide sequence ID" value="NZ_CEML01000001.1"/>
</dbReference>
<protein>
    <submittedName>
        <fullName evidence="2">Cupin 2 barrel domain protein</fullName>
    </submittedName>
</protein>